<dbReference type="EMBL" id="KQ976689">
    <property type="protein sequence ID" value="KYM78119.1"/>
    <property type="molecule type" value="Genomic_DNA"/>
</dbReference>
<organism evidence="1 2">
    <name type="scientific">Atta colombica</name>
    <dbReference type="NCBI Taxonomy" id="520822"/>
    <lineage>
        <taxon>Eukaryota</taxon>
        <taxon>Metazoa</taxon>
        <taxon>Ecdysozoa</taxon>
        <taxon>Arthropoda</taxon>
        <taxon>Hexapoda</taxon>
        <taxon>Insecta</taxon>
        <taxon>Pterygota</taxon>
        <taxon>Neoptera</taxon>
        <taxon>Endopterygota</taxon>
        <taxon>Hymenoptera</taxon>
        <taxon>Apocrita</taxon>
        <taxon>Aculeata</taxon>
        <taxon>Formicoidea</taxon>
        <taxon>Formicidae</taxon>
        <taxon>Myrmicinae</taxon>
        <taxon>Atta</taxon>
    </lineage>
</organism>
<reference evidence="1 2" key="1">
    <citation type="submission" date="2015-09" db="EMBL/GenBank/DDBJ databases">
        <title>Atta colombica WGS genome.</title>
        <authorList>
            <person name="Nygaard S."/>
            <person name="Hu H."/>
            <person name="Boomsma J."/>
            <person name="Zhang G."/>
        </authorList>
    </citation>
    <scope>NUCLEOTIDE SEQUENCE [LARGE SCALE GENOMIC DNA]</scope>
    <source>
        <strain evidence="1">Treedump-2</strain>
        <tissue evidence="1">Whole body</tissue>
    </source>
</reference>
<evidence type="ECO:0000313" key="1">
    <source>
        <dbReference type="EMBL" id="KYM78119.1"/>
    </source>
</evidence>
<name>A0A151HZG9_9HYME</name>
<dbReference type="Proteomes" id="UP000078540">
    <property type="component" value="Unassembled WGS sequence"/>
</dbReference>
<proteinExistence type="predicted"/>
<evidence type="ECO:0000313" key="2">
    <source>
        <dbReference type="Proteomes" id="UP000078540"/>
    </source>
</evidence>
<dbReference type="AlphaFoldDB" id="A0A151HZG9"/>
<accession>A0A151HZG9</accession>
<sequence>MNLMRFLESNWVKPVAVASSAIELQDSMFENINERNLSPNAGSKRNKDEILKEMLEERKNKVAKTKEYRNQKLMKEKNR</sequence>
<protein>
    <submittedName>
        <fullName evidence="1">Uncharacterized protein</fullName>
    </submittedName>
</protein>
<gene>
    <name evidence="1" type="ORF">ALC53_11450</name>
</gene>
<keyword evidence="2" id="KW-1185">Reference proteome</keyword>